<dbReference type="InterPro" id="IPR054297">
    <property type="entry name" value="DUF7033"/>
</dbReference>
<evidence type="ECO:0000313" key="3">
    <source>
        <dbReference type="Proteomes" id="UP000283341"/>
    </source>
</evidence>
<dbReference type="EMBL" id="QRVJ01000035">
    <property type="protein sequence ID" value="RGS32530.1"/>
    <property type="molecule type" value="Genomic_DNA"/>
</dbReference>
<dbReference type="Pfam" id="PF23019">
    <property type="entry name" value="DUF7033"/>
    <property type="match status" value="1"/>
</dbReference>
<gene>
    <name evidence="2" type="ORF">DWX97_23680</name>
</gene>
<evidence type="ECO:0000259" key="1">
    <source>
        <dbReference type="Pfam" id="PF23019"/>
    </source>
</evidence>
<name>A0A412I6R7_9BACE</name>
<dbReference type="Gene3D" id="3.20.20.370">
    <property type="entry name" value="Glycoside hydrolase/deacetylase"/>
    <property type="match status" value="1"/>
</dbReference>
<dbReference type="AlphaFoldDB" id="A0A412I6R7"/>
<accession>A0A412I6R7</accession>
<comment type="caution">
    <text evidence="2">The sequence shown here is derived from an EMBL/GenBank/DDBJ whole genome shotgun (WGS) entry which is preliminary data.</text>
</comment>
<sequence length="444" mass="52307">MILQIYCNNDNAAERAWIIDVFFSEFLKVDYQLHFIETDCYEIKFGEKSIILADNFFKYYSQPLAYLSKNNFPVDICFSEFQIAGRNFPVVVLYGKDGLCLTEDLVRCESDLFASAFFMLSRWEEHCIEAKDAYGTCDENQLLSVKHSFFKRPIVNEYVEIIRAFFVILGYPVSDDNRKSQTYLTYDVDDLFFTGLKKWKYFIRTLGGDVIRRKSLKMFLRRIHFFLCNLGRDLYDPFEELLQLNPRAYALFFFKAQVRGEFGATYDISDKRLKPLFARLKSAGCHIGLHSSEIAYNNREQLDREISRLKQSAGLDDIDGNRNHMLLYDVNQLEYLAGQDIFLDSTFGFHFRNGFRCGICQKYPMFNYLSRHVMEVYQLPFSIKDNGSFYLNKTAESMRSDILSTISTVKRYRGDVVFLWHTNKLNSFEKMNYKKVYLQMTHNC</sequence>
<organism evidence="2 3">
    <name type="scientific">Bacteroides cellulosilyticus</name>
    <dbReference type="NCBI Taxonomy" id="246787"/>
    <lineage>
        <taxon>Bacteria</taxon>
        <taxon>Pseudomonadati</taxon>
        <taxon>Bacteroidota</taxon>
        <taxon>Bacteroidia</taxon>
        <taxon>Bacteroidales</taxon>
        <taxon>Bacteroidaceae</taxon>
        <taxon>Bacteroides</taxon>
    </lineage>
</organism>
<evidence type="ECO:0000313" key="2">
    <source>
        <dbReference type="EMBL" id="RGS32530.1"/>
    </source>
</evidence>
<dbReference type="RefSeq" id="WP_118403804.1">
    <property type="nucleotide sequence ID" value="NZ_JADNFX010000039.1"/>
</dbReference>
<reference evidence="2 3" key="1">
    <citation type="submission" date="2018-08" db="EMBL/GenBank/DDBJ databases">
        <title>A genome reference for cultivated species of the human gut microbiota.</title>
        <authorList>
            <person name="Zou Y."/>
            <person name="Xue W."/>
            <person name="Luo G."/>
        </authorList>
    </citation>
    <scope>NUCLEOTIDE SEQUENCE [LARGE SCALE GENOMIC DNA]</scope>
    <source>
        <strain evidence="2 3">AF22-3AC</strain>
    </source>
</reference>
<feature type="domain" description="DUF7033" evidence="1">
    <location>
        <begin position="109"/>
        <end position="193"/>
    </location>
</feature>
<protein>
    <recommendedName>
        <fullName evidence="1">DUF7033 domain-containing protein</fullName>
    </recommendedName>
</protein>
<dbReference type="Proteomes" id="UP000283341">
    <property type="component" value="Unassembled WGS sequence"/>
</dbReference>
<proteinExistence type="predicted"/>